<dbReference type="CDD" id="cd02440">
    <property type="entry name" value="AdoMet_MTases"/>
    <property type="match status" value="1"/>
</dbReference>
<dbReference type="EMBL" id="SMKZ01000063">
    <property type="protein sequence ID" value="TDD98951.1"/>
    <property type="molecule type" value="Genomic_DNA"/>
</dbReference>
<keyword evidence="3" id="KW-1185">Reference proteome</keyword>
<name>A0A4R5CFR8_9ACTN</name>
<dbReference type="InterPro" id="IPR029063">
    <property type="entry name" value="SAM-dependent_MTases_sf"/>
</dbReference>
<comment type="caution">
    <text evidence="2">The sequence shown here is derived from an EMBL/GenBank/DDBJ whole genome shotgun (WGS) entry which is preliminary data.</text>
</comment>
<proteinExistence type="predicted"/>
<dbReference type="GO" id="GO:0032259">
    <property type="term" value="P:methylation"/>
    <property type="evidence" value="ECO:0007669"/>
    <property type="project" value="UniProtKB-KW"/>
</dbReference>
<dbReference type="InterPro" id="IPR013691">
    <property type="entry name" value="MeTrfase_14"/>
</dbReference>
<dbReference type="GO" id="GO:0008168">
    <property type="term" value="F:methyltransferase activity"/>
    <property type="evidence" value="ECO:0007669"/>
    <property type="project" value="UniProtKB-KW"/>
</dbReference>
<organism evidence="2 3">
    <name type="scientific">Jiangella asiatica</name>
    <dbReference type="NCBI Taxonomy" id="2530372"/>
    <lineage>
        <taxon>Bacteria</taxon>
        <taxon>Bacillati</taxon>
        <taxon>Actinomycetota</taxon>
        <taxon>Actinomycetes</taxon>
        <taxon>Jiangellales</taxon>
        <taxon>Jiangellaceae</taxon>
        <taxon>Jiangella</taxon>
    </lineage>
</organism>
<protein>
    <submittedName>
        <fullName evidence="2">Methyltransferase domain-containing protein</fullName>
    </submittedName>
</protein>
<dbReference type="OrthoDB" id="9810247at2"/>
<evidence type="ECO:0000313" key="3">
    <source>
        <dbReference type="Proteomes" id="UP000294739"/>
    </source>
</evidence>
<dbReference type="Pfam" id="PF13489">
    <property type="entry name" value="Methyltransf_23"/>
    <property type="match status" value="1"/>
</dbReference>
<keyword evidence="2" id="KW-0808">Transferase</keyword>
<reference evidence="2 3" key="1">
    <citation type="submission" date="2019-03" db="EMBL/GenBank/DDBJ databases">
        <title>Draft genome sequences of novel Actinobacteria.</title>
        <authorList>
            <person name="Sahin N."/>
            <person name="Ay H."/>
            <person name="Saygin H."/>
        </authorList>
    </citation>
    <scope>NUCLEOTIDE SEQUENCE [LARGE SCALE GENOMIC DNA]</scope>
    <source>
        <strain evidence="2 3">5K138</strain>
    </source>
</reference>
<feature type="domain" description="C-methyltransferase" evidence="1">
    <location>
        <begin position="283"/>
        <end position="387"/>
    </location>
</feature>
<evidence type="ECO:0000259" key="1">
    <source>
        <dbReference type="Pfam" id="PF08484"/>
    </source>
</evidence>
<dbReference type="RefSeq" id="WP_131900878.1">
    <property type="nucleotide sequence ID" value="NZ_SMKZ01000063.1"/>
</dbReference>
<dbReference type="InParanoid" id="A0A4R5CFR8"/>
<accession>A0A4R5CFR8</accession>
<dbReference type="AlphaFoldDB" id="A0A4R5CFR8"/>
<dbReference type="Proteomes" id="UP000294739">
    <property type="component" value="Unassembled WGS sequence"/>
</dbReference>
<dbReference type="Gene3D" id="3.40.50.720">
    <property type="entry name" value="NAD(P)-binding Rossmann-like Domain"/>
    <property type="match status" value="1"/>
</dbReference>
<dbReference type="SUPFAM" id="SSF53335">
    <property type="entry name" value="S-adenosyl-L-methionine-dependent methyltransferases"/>
    <property type="match status" value="1"/>
</dbReference>
<dbReference type="Gene3D" id="3.40.50.150">
    <property type="entry name" value="Vaccinia Virus protein VP39"/>
    <property type="match status" value="1"/>
</dbReference>
<evidence type="ECO:0000313" key="2">
    <source>
        <dbReference type="EMBL" id="TDD98951.1"/>
    </source>
</evidence>
<keyword evidence="2" id="KW-0489">Methyltransferase</keyword>
<gene>
    <name evidence="2" type="ORF">E1269_28135</name>
</gene>
<sequence>MTTRTCPACFGAALTEFYAVGRVPANSCLMLGDEASARDFPTGELRIAACTVCGFITNTAFDPALTRYSEDYEESQACSPRFREYAAELIAAWVRRYDLVGKTVVELGCGKGEFLTGLIRAGVGYGIGVDPAVRLDRIDPAVVHRSSWVTGLFPDDFETIDADAVVCRHTLEHIAPVGAWLRSVRSAIGPRTDTVVLFELPDVVRALREGAFWDVYYEHCSYFSPGSLDGLFRRSGFDPIDMRRTYDDQYLVIEARPVPGTWPVAGLATGAGDRDAVLAAAVGFAAQAERTREHWRERVRKIAAEDGRVVLWGASSKAVAFLATLGEDARHIAAAVDINPHKQNRYLAGTGHRVVGPVELTDIAPELVIVMNPTYTDEIARDLETMRISTALEAL</sequence>
<dbReference type="Pfam" id="PF08484">
    <property type="entry name" value="Methyltransf_14"/>
    <property type="match status" value="1"/>
</dbReference>